<keyword evidence="2" id="KW-1185">Reference proteome</keyword>
<accession>A0ABZ1BQI9</accession>
<proteinExistence type="predicted"/>
<gene>
    <name evidence="1" type="ORF">VLY81_01230</name>
</gene>
<reference evidence="2" key="1">
    <citation type="submission" date="2023-12" db="EMBL/GenBank/DDBJ databases">
        <title>Novel isolates from deep terrestrial aquifers shed light on the physiology and ecology of the class Limnochordia.</title>
        <authorList>
            <person name="Karnachuk O.V."/>
            <person name="Lukina A.P."/>
            <person name="Avakyan M.R."/>
            <person name="Kadnikov V."/>
            <person name="Begmatov S."/>
            <person name="Beletsky A.V."/>
            <person name="Mardanov A.V."/>
            <person name="Ravin N.V."/>
        </authorList>
    </citation>
    <scope>NUCLEOTIDE SEQUENCE [LARGE SCALE GENOMIC DNA]</scope>
    <source>
        <strain evidence="2">LN</strain>
    </source>
</reference>
<evidence type="ECO:0000313" key="2">
    <source>
        <dbReference type="Proteomes" id="UP001333102"/>
    </source>
</evidence>
<organism evidence="1 2">
    <name type="scientific">Geochorda subterranea</name>
    <dbReference type="NCBI Taxonomy" id="3109564"/>
    <lineage>
        <taxon>Bacteria</taxon>
        <taxon>Bacillati</taxon>
        <taxon>Bacillota</taxon>
        <taxon>Limnochordia</taxon>
        <taxon>Limnochordales</taxon>
        <taxon>Geochordaceae</taxon>
        <taxon>Geochorda</taxon>
    </lineage>
</organism>
<dbReference type="RefSeq" id="WP_324669208.1">
    <property type="nucleotide sequence ID" value="NZ_CP141614.1"/>
</dbReference>
<dbReference type="Proteomes" id="UP001333102">
    <property type="component" value="Chromosome"/>
</dbReference>
<evidence type="ECO:0000313" key="1">
    <source>
        <dbReference type="EMBL" id="WRP14823.1"/>
    </source>
</evidence>
<protein>
    <recommendedName>
        <fullName evidence="3">DNA alkylation repair protein</fullName>
    </recommendedName>
</protein>
<evidence type="ECO:0008006" key="3">
    <source>
        <dbReference type="Google" id="ProtNLM"/>
    </source>
</evidence>
<name>A0ABZ1BQI9_9FIRM</name>
<dbReference type="EMBL" id="CP141614">
    <property type="protein sequence ID" value="WRP14823.1"/>
    <property type="molecule type" value="Genomic_DNA"/>
</dbReference>
<sequence length="88" mass="9927">MDHQRPYLCPGCQGNRSRFELIFHFVQEVQKDPATGQVLYAADELLPLSRGDRPAMDVRCCVCQFTGHEGLFIKAARRNAPPALQRPS</sequence>